<dbReference type="Pfam" id="PF21010">
    <property type="entry name" value="HA2_C"/>
    <property type="match status" value="1"/>
</dbReference>
<dbReference type="InterPro" id="IPR036867">
    <property type="entry name" value="R3H_dom_sf"/>
</dbReference>
<dbReference type="CDD" id="cd21134">
    <property type="entry name" value="YTH"/>
    <property type="match status" value="1"/>
</dbReference>
<dbReference type="SUPFAM" id="SSF82708">
    <property type="entry name" value="R3H domain"/>
    <property type="match status" value="1"/>
</dbReference>
<dbReference type="PROSITE" id="PS50088">
    <property type="entry name" value="ANK_REPEAT"/>
    <property type="match status" value="1"/>
</dbReference>
<dbReference type="InterPro" id="IPR048333">
    <property type="entry name" value="HA2_WH"/>
</dbReference>
<evidence type="ECO:0000256" key="9">
    <source>
        <dbReference type="PROSITE-ProRule" id="PRU00023"/>
    </source>
</evidence>
<feature type="domain" description="Helicase C-terminal" evidence="14">
    <location>
        <begin position="575"/>
        <end position="750"/>
    </location>
</feature>
<evidence type="ECO:0000256" key="7">
    <source>
        <dbReference type="ARBA" id="ARBA00022884"/>
    </source>
</evidence>
<dbReference type="SMART" id="SM00487">
    <property type="entry name" value="DEXDc"/>
    <property type="match status" value="1"/>
</dbReference>
<dbReference type="PROSITE" id="PS51061">
    <property type="entry name" value="R3H"/>
    <property type="match status" value="1"/>
</dbReference>
<sequence>MPRKKQNRVKSDFDIGEHVRVAVNLALKKFLSTDEQKEYEFPSSLTSEERAYIHQLAKELSLKSKSRGKGATRYLTVYKREGSTIVQADAIFKLSRSSRQNIYQLVQKFPLTNKERQELLPLTERDRIINNEVKDVKTLGRLMNGIPQVPSLSTNQELLPFRQSLPISSMRDEIINVINNNQVVVISGDTGCGKTTQVPQFILEHCQEVGKPCRIICTQPRRLSAVSVSERVSSERDEKVGLSIGYQIRLESRISPKTVLTYCTDGVLLRTLMGGDSTLATITHILVDEIHERNRFCDFLLIALRDSLAKFRSLTLVLMSATMDTQVFTKYFNSSPVISVHPTEIRSSISLSSAVELNTTSATGYMSKAMQIAKKELKSKKDQSSKLETWTKAGTRSVPTEVPQGEKKDHRPIMAPILGQQSEFVPERTELDSWLVEEMDHCLTEAWLQGSPDSFAQLLYLIQSENISVDYQHSETSVTPLMVAAGRGDLNTAEQLLSLGANVNIKASNDWAALDWARNLNQVEMMDLIEAYINTDLSTVPDTLLNVPNTLGDKERELLEIYHHSIGSENIDMDLLVTLLIHIHVSHKKGAILIFLAGYDDIVALRERITAEEKRMQEGGKYWLCVLHSKMQTTDQKLVFRPSPHGTRKIILSTNIAETSITINDVIFVIDAGKVKEKSYDALSGVSMLRPVWISQACALQRKGRAGRTQPGKCYHLFSSARYYAMQKYHTPEILRLPLQELCLHTKLLAPPNTPIADFLAKAIEPPSFVITRNAVQLLKTMDALDAWEDLTELGHHLVDLPVEPRLGKMVLYSVVLKCLDPVLTIVCCLSYRDPFILPVQPSLKRSANLVKKKLSSGSFSDHMTLLRAFQMWQQARSNGWERAFCDKHFVSAATMEMVVGMRTQLLGQLRALGFVRARGWFVRARGCGDIRDLNTNSENWAVVKAALCAGTYPNLMRVDREHTQLRTQKEFRVNFHPSSVLRECPKSPRTSVVSAHNTSVENLPLGFVRARGCGDIRDLNTNSENWAVVKAALCAGTYPNLMRVDREHTQLRTQKEFRVNFHPSSVLRECPKSPRTSVVSAHNTSVENLPSDWLLYEEMSRTGRFCHARCCTLVSPITVAVFAGPTRLPIDAVNAAETVVRGDRAVETESDSEVEERLDGENTMMKLDDWVVFRVDAEGSHLALHLRQKWNSLFLRRMRAPSKPWSQVDEMVLKTLINVLTTEEQSLGLQQPPGVGQRPRAMLIDCYPAGCRRVAEEGEQHDETHLRQGPKTTSVKSGPDSGDLSESSSVKSLDSQTSSPTPSHTSPVTSEGTQATTTMAPRYFVIKAGSLKAIETSLNRGVWAFTPNTERKLISVQGSGHFQGFAHLSGDKAQPLDPTSDLMGPNLSAPLPVEWVKRANIPFQATRHLLNPYNENRRVQTSRDGQEIEPSIGETLCNLWDKVPPFVPKAALFNSLRNHEQAEGQTSRNSGPTYPQGRPIRGGYQFPLYNPGYHHYMGYPRNHPPK</sequence>
<dbReference type="Pfam" id="PF07717">
    <property type="entry name" value="OB_NTP_bind"/>
    <property type="match status" value="1"/>
</dbReference>
<evidence type="ECO:0000256" key="5">
    <source>
        <dbReference type="ARBA" id="ARBA00022806"/>
    </source>
</evidence>
<dbReference type="PROSITE" id="PS51192">
    <property type="entry name" value="HELICASE_ATP_BIND_1"/>
    <property type="match status" value="1"/>
</dbReference>
<evidence type="ECO:0000256" key="2">
    <source>
        <dbReference type="ARBA" id="ARBA00008792"/>
    </source>
</evidence>
<keyword evidence="4" id="KW-0378">Hydrolase</keyword>
<dbReference type="SUPFAM" id="SSF48403">
    <property type="entry name" value="Ankyrin repeat"/>
    <property type="match status" value="1"/>
</dbReference>
<dbReference type="Pfam" id="PF01424">
    <property type="entry name" value="R3H"/>
    <property type="match status" value="1"/>
</dbReference>
<dbReference type="InterPro" id="IPR036770">
    <property type="entry name" value="Ankyrin_rpt-contain_sf"/>
</dbReference>
<reference evidence="15" key="1">
    <citation type="submission" date="2020-11" db="EMBL/GenBank/DDBJ databases">
        <authorList>
            <person name="Tran Van P."/>
        </authorList>
    </citation>
    <scope>NUCLEOTIDE SEQUENCE</scope>
</reference>
<dbReference type="InterPro" id="IPR011545">
    <property type="entry name" value="DEAD/DEAH_box_helicase_dom"/>
</dbReference>
<feature type="repeat" description="ANK" evidence="9">
    <location>
        <begin position="476"/>
        <end position="508"/>
    </location>
</feature>
<dbReference type="FunFam" id="3.30.1370.50:FF:000002">
    <property type="entry name" value="Immunoglobulin mu DNA-binding protein 2"/>
    <property type="match status" value="1"/>
</dbReference>
<dbReference type="GO" id="GO:0003723">
    <property type="term" value="F:RNA binding"/>
    <property type="evidence" value="ECO:0007669"/>
    <property type="project" value="UniProtKB-KW"/>
</dbReference>
<evidence type="ECO:0008006" key="16">
    <source>
        <dbReference type="Google" id="ProtNLM"/>
    </source>
</evidence>
<evidence type="ECO:0000256" key="6">
    <source>
        <dbReference type="ARBA" id="ARBA00022840"/>
    </source>
</evidence>
<evidence type="ECO:0000256" key="1">
    <source>
        <dbReference type="ARBA" id="ARBA00004123"/>
    </source>
</evidence>
<dbReference type="Gene3D" id="3.10.590.10">
    <property type="entry name" value="ph1033 like domains"/>
    <property type="match status" value="1"/>
</dbReference>
<dbReference type="PANTHER" id="PTHR18934:SF213">
    <property type="entry name" value="3'-5' RNA HELICASE YTHDC2"/>
    <property type="match status" value="1"/>
</dbReference>
<dbReference type="InterPro" id="IPR002110">
    <property type="entry name" value="Ankyrin_rpt"/>
</dbReference>
<name>A0A7R9GTH9_TIMCR</name>
<evidence type="ECO:0000256" key="8">
    <source>
        <dbReference type="ARBA" id="ARBA00023242"/>
    </source>
</evidence>
<organism evidence="15">
    <name type="scientific">Timema cristinae</name>
    <name type="common">Walking stick</name>
    <dbReference type="NCBI Taxonomy" id="61476"/>
    <lineage>
        <taxon>Eukaryota</taxon>
        <taxon>Metazoa</taxon>
        <taxon>Ecdysozoa</taxon>
        <taxon>Arthropoda</taxon>
        <taxon>Hexapoda</taxon>
        <taxon>Insecta</taxon>
        <taxon>Pterygota</taxon>
        <taxon>Neoptera</taxon>
        <taxon>Polyneoptera</taxon>
        <taxon>Phasmatodea</taxon>
        <taxon>Timematodea</taxon>
        <taxon>Timematoidea</taxon>
        <taxon>Timematidae</taxon>
        <taxon>Timema</taxon>
    </lineage>
</organism>
<comment type="subcellular location">
    <subcellularLocation>
        <location evidence="1">Nucleus</location>
    </subcellularLocation>
</comment>
<keyword evidence="6" id="KW-0067">ATP-binding</keyword>
<dbReference type="PROSITE" id="PS50297">
    <property type="entry name" value="ANK_REP_REGION"/>
    <property type="match status" value="1"/>
</dbReference>
<dbReference type="Pfam" id="PF04408">
    <property type="entry name" value="WHD_HA2"/>
    <property type="match status" value="1"/>
</dbReference>
<feature type="domain" description="R3H" evidence="12">
    <location>
        <begin position="17"/>
        <end position="81"/>
    </location>
</feature>
<proteinExistence type="inferred from homology"/>
<dbReference type="Gene3D" id="1.25.40.20">
    <property type="entry name" value="Ankyrin repeat-containing domain"/>
    <property type="match status" value="1"/>
</dbReference>
<dbReference type="InterPro" id="IPR059023">
    <property type="entry name" value="RNA_hel_CTD"/>
</dbReference>
<dbReference type="Gene3D" id="3.40.50.300">
    <property type="entry name" value="P-loop containing nucleotide triphosphate hydrolases"/>
    <property type="match status" value="2"/>
</dbReference>
<dbReference type="InterPro" id="IPR007502">
    <property type="entry name" value="Helicase-assoc_dom"/>
</dbReference>
<feature type="region of interest" description="Disordered" evidence="10">
    <location>
        <begin position="1460"/>
        <end position="1482"/>
    </location>
</feature>
<accession>A0A7R9GTH9</accession>
<feature type="compositionally biased region" description="Polar residues" evidence="10">
    <location>
        <begin position="1464"/>
        <end position="1474"/>
    </location>
</feature>
<comment type="similarity">
    <text evidence="2">Belongs to the DEAD box helicase family. DEAH subfamily.</text>
</comment>
<dbReference type="GO" id="GO:0003677">
    <property type="term" value="F:DNA binding"/>
    <property type="evidence" value="ECO:0007669"/>
    <property type="project" value="UniProtKB-ARBA"/>
</dbReference>
<keyword evidence="8" id="KW-0539">Nucleus</keyword>
<feature type="domain" description="YTH" evidence="11">
    <location>
        <begin position="1322"/>
        <end position="1441"/>
    </location>
</feature>
<dbReference type="SUPFAM" id="SSF52540">
    <property type="entry name" value="P-loop containing nucleoside triphosphate hydrolases"/>
    <property type="match status" value="2"/>
</dbReference>
<dbReference type="FunFam" id="1.20.120.1080:FF:000008">
    <property type="entry name" value="probable ATP-dependent RNA helicase YTHDC2"/>
    <property type="match status" value="1"/>
</dbReference>
<dbReference type="Gene3D" id="3.30.1370.50">
    <property type="entry name" value="R3H-like domain"/>
    <property type="match status" value="1"/>
</dbReference>
<keyword evidence="3" id="KW-0547">Nucleotide-binding</keyword>
<dbReference type="EMBL" id="OC317226">
    <property type="protein sequence ID" value="CAD7395571.1"/>
    <property type="molecule type" value="Genomic_DNA"/>
</dbReference>
<dbReference type="GO" id="GO:0005524">
    <property type="term" value="F:ATP binding"/>
    <property type="evidence" value="ECO:0007669"/>
    <property type="project" value="UniProtKB-KW"/>
</dbReference>
<dbReference type="SMART" id="SM00847">
    <property type="entry name" value="HA2"/>
    <property type="match status" value="1"/>
</dbReference>
<dbReference type="PROSITE" id="PS50882">
    <property type="entry name" value="YTH"/>
    <property type="match status" value="1"/>
</dbReference>
<feature type="region of interest" description="Disordered" evidence="10">
    <location>
        <begin position="1258"/>
        <end position="1316"/>
    </location>
</feature>
<dbReference type="SMART" id="SM00248">
    <property type="entry name" value="ANK"/>
    <property type="match status" value="1"/>
</dbReference>
<dbReference type="CDD" id="cd18791">
    <property type="entry name" value="SF2_C_RHA"/>
    <property type="match status" value="1"/>
</dbReference>
<evidence type="ECO:0000256" key="4">
    <source>
        <dbReference type="ARBA" id="ARBA00022801"/>
    </source>
</evidence>
<evidence type="ECO:0000259" key="11">
    <source>
        <dbReference type="PROSITE" id="PS50882"/>
    </source>
</evidence>
<dbReference type="Pfam" id="PF00023">
    <property type="entry name" value="Ank"/>
    <property type="match status" value="1"/>
</dbReference>
<dbReference type="Pfam" id="PF26026">
    <property type="entry name" value="RNA_hel_CTD"/>
    <property type="match status" value="1"/>
</dbReference>
<dbReference type="InterPro" id="IPR007275">
    <property type="entry name" value="YTH_domain"/>
</dbReference>
<dbReference type="InterPro" id="IPR001374">
    <property type="entry name" value="R3H_dom"/>
</dbReference>
<dbReference type="GO" id="GO:0005634">
    <property type="term" value="C:nucleus"/>
    <property type="evidence" value="ECO:0007669"/>
    <property type="project" value="UniProtKB-SubCell"/>
</dbReference>
<dbReference type="PROSITE" id="PS51194">
    <property type="entry name" value="HELICASE_CTER"/>
    <property type="match status" value="1"/>
</dbReference>
<evidence type="ECO:0000259" key="12">
    <source>
        <dbReference type="PROSITE" id="PS51061"/>
    </source>
</evidence>
<dbReference type="InterPro" id="IPR001650">
    <property type="entry name" value="Helicase_C-like"/>
</dbReference>
<evidence type="ECO:0000259" key="14">
    <source>
        <dbReference type="PROSITE" id="PS51194"/>
    </source>
</evidence>
<keyword evidence="9" id="KW-0040">ANK repeat</keyword>
<gene>
    <name evidence="15" type="ORF">TCEB3V08_LOCUS3206</name>
</gene>
<dbReference type="Pfam" id="PF00270">
    <property type="entry name" value="DEAD"/>
    <property type="match status" value="1"/>
</dbReference>
<dbReference type="PANTHER" id="PTHR18934">
    <property type="entry name" value="ATP-DEPENDENT RNA HELICASE"/>
    <property type="match status" value="1"/>
</dbReference>
<feature type="compositionally biased region" description="Low complexity" evidence="10">
    <location>
        <begin position="1278"/>
        <end position="1311"/>
    </location>
</feature>
<dbReference type="SMART" id="SM00490">
    <property type="entry name" value="HELICc"/>
    <property type="match status" value="1"/>
</dbReference>
<evidence type="ECO:0000256" key="10">
    <source>
        <dbReference type="SAM" id="MobiDB-lite"/>
    </source>
</evidence>
<dbReference type="GO" id="GO:0004386">
    <property type="term" value="F:helicase activity"/>
    <property type="evidence" value="ECO:0007669"/>
    <property type="project" value="UniProtKB-KW"/>
</dbReference>
<keyword evidence="5" id="KW-0347">Helicase</keyword>
<keyword evidence="7" id="KW-0694">RNA-binding</keyword>
<dbReference type="Gene3D" id="1.20.120.1080">
    <property type="match status" value="1"/>
</dbReference>
<dbReference type="Pfam" id="PF00271">
    <property type="entry name" value="Helicase_C"/>
    <property type="match status" value="1"/>
</dbReference>
<dbReference type="Pfam" id="PF04146">
    <property type="entry name" value="YTH"/>
    <property type="match status" value="1"/>
</dbReference>
<dbReference type="SMART" id="SM00393">
    <property type="entry name" value="R3H"/>
    <property type="match status" value="1"/>
</dbReference>
<dbReference type="GO" id="GO:0016787">
    <property type="term" value="F:hydrolase activity"/>
    <property type="evidence" value="ECO:0007669"/>
    <property type="project" value="UniProtKB-KW"/>
</dbReference>
<dbReference type="FunFam" id="3.40.50.300:FF:000284">
    <property type="entry name" value="probable ATP-dependent RNA helicase YTHDC2"/>
    <property type="match status" value="1"/>
</dbReference>
<dbReference type="InterPro" id="IPR014001">
    <property type="entry name" value="Helicase_ATP-bd"/>
</dbReference>
<feature type="compositionally biased region" description="Basic and acidic residues" evidence="10">
    <location>
        <begin position="1258"/>
        <end position="1267"/>
    </location>
</feature>
<dbReference type="InterPro" id="IPR011709">
    <property type="entry name" value="DEAD-box_helicase_OB_fold"/>
</dbReference>
<evidence type="ECO:0000313" key="15">
    <source>
        <dbReference type="EMBL" id="CAD7395571.1"/>
    </source>
</evidence>
<feature type="domain" description="Helicase ATP-binding" evidence="13">
    <location>
        <begin position="175"/>
        <end position="341"/>
    </location>
</feature>
<dbReference type="InterPro" id="IPR027417">
    <property type="entry name" value="P-loop_NTPase"/>
</dbReference>
<evidence type="ECO:0000259" key="13">
    <source>
        <dbReference type="PROSITE" id="PS51192"/>
    </source>
</evidence>
<protein>
    <recommendedName>
        <fullName evidence="16">RNA helicase</fullName>
    </recommendedName>
</protein>
<evidence type="ECO:0000256" key="3">
    <source>
        <dbReference type="ARBA" id="ARBA00022741"/>
    </source>
</evidence>